<dbReference type="Pfam" id="PF00583">
    <property type="entry name" value="Acetyltransf_1"/>
    <property type="match status" value="1"/>
</dbReference>
<name>A0A0C1C3Z4_9BACT</name>
<dbReference type="AlphaFoldDB" id="A0A0C1C3Z4"/>
<evidence type="ECO:0000313" key="2">
    <source>
        <dbReference type="EMBL" id="KIA78236.1"/>
    </source>
</evidence>
<proteinExistence type="predicted"/>
<dbReference type="PROSITE" id="PS51186">
    <property type="entry name" value="GNAT"/>
    <property type="match status" value="1"/>
</dbReference>
<dbReference type="Proteomes" id="UP000031307">
    <property type="component" value="Unassembled WGS sequence"/>
</dbReference>
<comment type="caution">
    <text evidence="2">The sequence shown here is derived from an EMBL/GenBank/DDBJ whole genome shotgun (WGS) entry which is preliminary data.</text>
</comment>
<accession>A0A0C1C3Z4</accession>
<evidence type="ECO:0000259" key="1">
    <source>
        <dbReference type="PROSITE" id="PS51186"/>
    </source>
</evidence>
<dbReference type="GO" id="GO:0016747">
    <property type="term" value="F:acyltransferase activity, transferring groups other than amino-acyl groups"/>
    <property type="evidence" value="ECO:0007669"/>
    <property type="project" value="InterPro"/>
</dbReference>
<feature type="domain" description="N-acetyltransferase" evidence="1">
    <location>
        <begin position="1"/>
        <end position="158"/>
    </location>
</feature>
<dbReference type="InterPro" id="IPR016181">
    <property type="entry name" value="Acyl_CoA_acyltransferase"/>
</dbReference>
<dbReference type="Gene3D" id="3.40.630.30">
    <property type="match status" value="1"/>
</dbReference>
<protein>
    <recommendedName>
        <fullName evidence="1">N-acetyltransferase domain-containing protein</fullName>
    </recommendedName>
</protein>
<sequence>MYRIEKFDLPLPPEQFEKLNVLIDVRDWAYFTEKQEESCWIYVAFDGIYPVGSIVGINTNLVLFAELHSFTVLPSYRGRKIGSQLLASAEQDLITNGCKSCSLFFRFDPDRNQANEKFLVAKGWNPSIHSAQFYLFHSALFDPPWLKHYAEPFAKPFREVFWKDIPKEDITYLKELEEQGSYPFYISPFHEPDKIEPLNSLALYCNREIIGWLVTHRVSPGMIRYQAFYIQHQYQHKGFAIKLLCDSIRLQTQSTVPYAVVEINTQISESSWVQFARKRLAPYAQGCGYMRQSWKRFKENI</sequence>
<evidence type="ECO:0000313" key="3">
    <source>
        <dbReference type="Proteomes" id="UP000031307"/>
    </source>
</evidence>
<reference evidence="2 3" key="1">
    <citation type="journal article" date="2014" name="Mol. Biol. Evol.">
        <title>Massive expansion of Ubiquitination-related gene families within the Chlamydiae.</title>
        <authorList>
            <person name="Domman D."/>
            <person name="Collingro A."/>
            <person name="Lagkouvardos I."/>
            <person name="Gehre L."/>
            <person name="Weinmaier T."/>
            <person name="Rattei T."/>
            <person name="Subtil A."/>
            <person name="Horn M."/>
        </authorList>
    </citation>
    <scope>NUCLEOTIDE SEQUENCE [LARGE SCALE GENOMIC DNA]</scope>
    <source>
        <strain evidence="2 3">OEW1</strain>
    </source>
</reference>
<gene>
    <name evidence="2" type="ORF">DB43_EJ00070</name>
</gene>
<dbReference type="InterPro" id="IPR000182">
    <property type="entry name" value="GNAT_dom"/>
</dbReference>
<organism evidence="2 3">
    <name type="scientific">Parachlamydia acanthamoebae</name>
    <dbReference type="NCBI Taxonomy" id="83552"/>
    <lineage>
        <taxon>Bacteria</taxon>
        <taxon>Pseudomonadati</taxon>
        <taxon>Chlamydiota</taxon>
        <taxon>Chlamydiia</taxon>
        <taxon>Parachlamydiales</taxon>
        <taxon>Parachlamydiaceae</taxon>
        <taxon>Parachlamydia</taxon>
    </lineage>
</organism>
<dbReference type="SUPFAM" id="SSF55729">
    <property type="entry name" value="Acyl-CoA N-acyltransferases (Nat)"/>
    <property type="match status" value="2"/>
</dbReference>
<dbReference type="EMBL" id="JSAM01000029">
    <property type="protein sequence ID" value="KIA78236.1"/>
    <property type="molecule type" value="Genomic_DNA"/>
</dbReference>
<dbReference type="CDD" id="cd04301">
    <property type="entry name" value="NAT_SF"/>
    <property type="match status" value="1"/>
</dbReference>
<dbReference type="RefSeq" id="WP_039376454.1">
    <property type="nucleotide sequence ID" value="NZ_JSAM01000029.1"/>
</dbReference>
<dbReference type="PATRIC" id="fig|83552.4.peg.550"/>